<keyword evidence="3" id="KW-0206">Cytoskeleton</keyword>
<dbReference type="OrthoDB" id="283553at2759"/>
<accession>A0A8D3AV86</accession>
<comment type="subcellular location">
    <subcellularLocation>
        <location evidence="1">Cytoplasm</location>
        <location evidence="1">Cytoskeleton</location>
        <location evidence="1">Microtubule organizing center</location>
        <location evidence="1">Centrosome</location>
    </subcellularLocation>
</comment>
<dbReference type="InterPro" id="IPR029358">
    <property type="entry name" value="CFAP96"/>
</dbReference>
<dbReference type="PANTHER" id="PTHR31144">
    <property type="entry name" value="UPF0602 PROTEIN C4ORF47"/>
    <property type="match status" value="1"/>
</dbReference>
<feature type="region of interest" description="Disordered" evidence="6">
    <location>
        <begin position="130"/>
        <end position="149"/>
    </location>
</feature>
<dbReference type="Proteomes" id="UP000694558">
    <property type="component" value="Chromosome 13"/>
</dbReference>
<dbReference type="GeneTree" id="ENSGT00390000010980"/>
<evidence type="ECO:0000256" key="1">
    <source>
        <dbReference type="ARBA" id="ARBA00004300"/>
    </source>
</evidence>
<sequence length="312" mass="34484">MPSGEGKGDMDRLGVFKEMSYISIGDKYTSATNRPFNESAYRSRQMQAGMAIQRCALQNGFFDKSYKRIFEHEALSDPLRLTRQNRIKQAKKNLGKAFIPCHGVKKPCGSGSHYGTLSGPVEAMSPLTVPQKAHRSSGRNIITSPPKKGSGYSYPNVTLSITELYASDPYDGAKDVLKKEAAIHRSKLRDGPFKLNLHPRDYFQGNPYHSDKPLSPAHKPLPPVQKVSPVPFKPPSPSKRIGGMKAGTFDTYPPHFADPFIIRRSKLTNQEPIFRPAPGPKSTPVKSIITVNVNRSVHSANYTSSIPAVMTF</sequence>
<evidence type="ECO:0000256" key="4">
    <source>
        <dbReference type="ARBA" id="ARBA00035656"/>
    </source>
</evidence>
<dbReference type="PANTHER" id="PTHR31144:SF1">
    <property type="entry name" value="UPF0602 PROTEIN C4ORF47"/>
    <property type="match status" value="1"/>
</dbReference>
<reference evidence="7" key="1">
    <citation type="submission" date="2023-05" db="EMBL/GenBank/DDBJ databases">
        <title>High-quality long-read genome of Scophthalmus maximus.</title>
        <authorList>
            <person name="Lien S."/>
            <person name="Martinez P."/>
        </authorList>
    </citation>
    <scope>NUCLEOTIDE SEQUENCE [LARGE SCALE GENOMIC DNA]</scope>
</reference>
<gene>
    <name evidence="7" type="primary">cfap96</name>
</gene>
<dbReference type="GO" id="GO:0005881">
    <property type="term" value="C:cytoplasmic microtubule"/>
    <property type="evidence" value="ECO:0007669"/>
    <property type="project" value="TreeGrafter"/>
</dbReference>
<protein>
    <recommendedName>
        <fullName evidence="5">Cilia-and flagella-associated protein 96</fullName>
    </recommendedName>
</protein>
<evidence type="ECO:0000256" key="3">
    <source>
        <dbReference type="ARBA" id="ARBA00023212"/>
    </source>
</evidence>
<keyword evidence="2" id="KW-0963">Cytoplasm</keyword>
<dbReference type="Ensembl" id="ENSSMAT00000024392.2">
    <property type="protein sequence ID" value="ENSSMAP00000024100.1"/>
    <property type="gene ID" value="ENSSMAG00000014735.2"/>
</dbReference>
<dbReference type="AlphaFoldDB" id="A0A8D3AV86"/>
<proteinExistence type="inferred from homology"/>
<name>A0A8D3AV86_SCOMX</name>
<evidence type="ECO:0000313" key="7">
    <source>
        <dbReference type="Ensembl" id="ENSSMAP00000024100.1"/>
    </source>
</evidence>
<evidence type="ECO:0000256" key="5">
    <source>
        <dbReference type="ARBA" id="ARBA00035693"/>
    </source>
</evidence>
<organism evidence="7 8">
    <name type="scientific">Scophthalmus maximus</name>
    <name type="common">Turbot</name>
    <name type="synonym">Psetta maxima</name>
    <dbReference type="NCBI Taxonomy" id="52904"/>
    <lineage>
        <taxon>Eukaryota</taxon>
        <taxon>Metazoa</taxon>
        <taxon>Chordata</taxon>
        <taxon>Craniata</taxon>
        <taxon>Vertebrata</taxon>
        <taxon>Euteleostomi</taxon>
        <taxon>Actinopterygii</taxon>
        <taxon>Neopterygii</taxon>
        <taxon>Teleostei</taxon>
        <taxon>Neoteleostei</taxon>
        <taxon>Acanthomorphata</taxon>
        <taxon>Carangaria</taxon>
        <taxon>Pleuronectiformes</taxon>
        <taxon>Pleuronectoidei</taxon>
        <taxon>Scophthalmidae</taxon>
        <taxon>Scophthalmus</taxon>
    </lineage>
</organism>
<evidence type="ECO:0000313" key="8">
    <source>
        <dbReference type="Proteomes" id="UP000694558"/>
    </source>
</evidence>
<evidence type="ECO:0000256" key="2">
    <source>
        <dbReference type="ARBA" id="ARBA00022490"/>
    </source>
</evidence>
<evidence type="ECO:0000256" key="6">
    <source>
        <dbReference type="SAM" id="MobiDB-lite"/>
    </source>
</evidence>
<dbReference type="Pfam" id="PF15239">
    <property type="entry name" value="CFAP96-like"/>
    <property type="match status" value="1"/>
</dbReference>
<comment type="similarity">
    <text evidence="4">Belongs to the CFAP96 family.</text>
</comment>
<reference evidence="7" key="2">
    <citation type="submission" date="2025-08" db="UniProtKB">
        <authorList>
            <consortium name="Ensembl"/>
        </authorList>
    </citation>
    <scope>IDENTIFICATION</scope>
</reference>
<dbReference type="OMA" id="YMMEEAK"/>
<dbReference type="GO" id="GO:0005813">
    <property type="term" value="C:centrosome"/>
    <property type="evidence" value="ECO:0007669"/>
    <property type="project" value="UniProtKB-SubCell"/>
</dbReference>